<proteinExistence type="predicted"/>
<keyword evidence="1" id="KW-0472">Membrane</keyword>
<dbReference type="PANTHER" id="PTHR34980:SF2">
    <property type="entry name" value="INNER MEMBRANE PROTEIN YHAH-RELATED"/>
    <property type="match status" value="1"/>
</dbReference>
<evidence type="ECO:0000313" key="3">
    <source>
        <dbReference type="Proteomes" id="UP000594873"/>
    </source>
</evidence>
<reference evidence="2 3" key="1">
    <citation type="submission" date="2020-11" db="EMBL/GenBank/DDBJ databases">
        <title>Genome seq and assembly of Sphingosinicella sp.</title>
        <authorList>
            <person name="Chhetri G."/>
        </authorList>
    </citation>
    <scope>NUCLEOTIDE SEQUENCE [LARGE SCALE GENOMIC DNA]</scope>
    <source>
        <strain evidence="2 3">UDD2</strain>
    </source>
</reference>
<dbReference type="EMBL" id="CP065592">
    <property type="protein sequence ID" value="QPQ56203.1"/>
    <property type="molecule type" value="Genomic_DNA"/>
</dbReference>
<dbReference type="GO" id="GO:0005886">
    <property type="term" value="C:plasma membrane"/>
    <property type="evidence" value="ECO:0007669"/>
    <property type="project" value="TreeGrafter"/>
</dbReference>
<organism evidence="2 3">
    <name type="scientific">Allosphingosinicella flava</name>
    <dbReference type="NCBI Taxonomy" id="2771430"/>
    <lineage>
        <taxon>Bacteria</taxon>
        <taxon>Pseudomonadati</taxon>
        <taxon>Pseudomonadota</taxon>
        <taxon>Alphaproteobacteria</taxon>
        <taxon>Sphingomonadales</taxon>
        <taxon>Sphingomonadaceae</taxon>
        <taxon>Allosphingosinicella</taxon>
    </lineage>
</organism>
<keyword evidence="3" id="KW-1185">Reference proteome</keyword>
<dbReference type="KEGG" id="sflv:IC614_02425"/>
<feature type="transmembrane region" description="Helical" evidence="1">
    <location>
        <begin position="96"/>
        <end position="119"/>
    </location>
</feature>
<accession>A0A7T2GLQ8</accession>
<dbReference type="PANTHER" id="PTHR34980">
    <property type="entry name" value="INNER MEMBRANE PROTEIN-RELATED-RELATED"/>
    <property type="match status" value="1"/>
</dbReference>
<dbReference type="InterPro" id="IPR008523">
    <property type="entry name" value="DUF805"/>
</dbReference>
<feature type="transmembrane region" description="Helical" evidence="1">
    <location>
        <begin position="23"/>
        <end position="45"/>
    </location>
</feature>
<dbReference type="AlphaFoldDB" id="A0A7T2GLQ8"/>
<keyword evidence="1" id="KW-1133">Transmembrane helix</keyword>
<dbReference type="Pfam" id="PF05656">
    <property type="entry name" value="DUF805"/>
    <property type="match status" value="1"/>
</dbReference>
<dbReference type="Proteomes" id="UP000594873">
    <property type="component" value="Chromosome"/>
</dbReference>
<sequence length="134" mass="14534">MEWMLLPLKRYAEFSGRSRRKEYWMFTLFLFLVNIAAGLVLSLVMGGAAMSDGDGGIMAALGGSLLLLAILGLVFLIPSIAVGVRRLHDQDKSGWFLLLGLIPYLGAIVLIVMMCLSGTPGPNRYGPDPKAGEY</sequence>
<evidence type="ECO:0000313" key="2">
    <source>
        <dbReference type="EMBL" id="QPQ56203.1"/>
    </source>
</evidence>
<protein>
    <submittedName>
        <fullName evidence="2">DUF805 domain-containing protein</fullName>
    </submittedName>
</protein>
<feature type="transmembrane region" description="Helical" evidence="1">
    <location>
        <begin position="57"/>
        <end position="84"/>
    </location>
</feature>
<gene>
    <name evidence="2" type="ORF">IC614_02425</name>
</gene>
<keyword evidence="1" id="KW-0812">Transmembrane</keyword>
<dbReference type="RefSeq" id="WP_200973062.1">
    <property type="nucleotide sequence ID" value="NZ_CP065592.1"/>
</dbReference>
<evidence type="ECO:0000256" key="1">
    <source>
        <dbReference type="SAM" id="Phobius"/>
    </source>
</evidence>
<name>A0A7T2GLQ8_9SPHN</name>